<dbReference type="InterPro" id="IPR041489">
    <property type="entry name" value="PDZ_6"/>
</dbReference>
<evidence type="ECO:0000259" key="2">
    <source>
        <dbReference type="PROSITE" id="PS50106"/>
    </source>
</evidence>
<organism evidence="3 4">
    <name type="scientific">Peribacillus deserti</name>
    <dbReference type="NCBI Taxonomy" id="673318"/>
    <lineage>
        <taxon>Bacteria</taxon>
        <taxon>Bacillati</taxon>
        <taxon>Bacillota</taxon>
        <taxon>Bacilli</taxon>
        <taxon>Bacillales</taxon>
        <taxon>Bacillaceae</taxon>
        <taxon>Peribacillus</taxon>
    </lineage>
</organism>
<evidence type="ECO:0000313" key="4">
    <source>
        <dbReference type="Proteomes" id="UP000823486"/>
    </source>
</evidence>
<dbReference type="SUPFAM" id="SSF50156">
    <property type="entry name" value="PDZ domain-like"/>
    <property type="match status" value="1"/>
</dbReference>
<evidence type="ECO:0000313" key="3">
    <source>
        <dbReference type="EMBL" id="MBM7690925.1"/>
    </source>
</evidence>
<name>A0ABS2QD60_9BACI</name>
<dbReference type="Gene3D" id="2.30.42.10">
    <property type="match status" value="1"/>
</dbReference>
<dbReference type="PROSITE" id="PS50106">
    <property type="entry name" value="PDZ"/>
    <property type="match status" value="1"/>
</dbReference>
<dbReference type="RefSeq" id="WP_204537690.1">
    <property type="nucleotide sequence ID" value="NZ_JAFBFI010000001.1"/>
</dbReference>
<dbReference type="Proteomes" id="UP000823486">
    <property type="component" value="Unassembled WGS sequence"/>
</dbReference>
<feature type="transmembrane region" description="Helical" evidence="1">
    <location>
        <begin position="78"/>
        <end position="96"/>
    </location>
</feature>
<keyword evidence="1" id="KW-0472">Membrane</keyword>
<dbReference type="Pfam" id="PF17820">
    <property type="entry name" value="PDZ_6"/>
    <property type="match status" value="1"/>
</dbReference>
<protein>
    <recommendedName>
        <fullName evidence="2">PDZ domain-containing protein</fullName>
    </recommendedName>
</protein>
<keyword evidence="4" id="KW-1185">Reference proteome</keyword>
<sequence>MSQVYLGEFLEGAGTILLHPLFFVSFILCLVMGNARIKRERNDFHTRVQDMFLELRFLLPAGILLGLILSLVTISSGLAVPLAAIVIIAVLSLLAAITLKVRLLSPAYTVGITFFLLMLLVDKTPNLPFFRQAFNSINEAVYPSVAILAGLLLIIEGLLIQRNGYKATSPKLIPSKRGSIVGAHESKRLWMVPLFLFIPGGVMESPFSWWPVFHLGETEFTPILVPFLIGFFQQIQGLLPKEAVRINGRRVTALGVVITLLSIAGYWYPLLAIAGAAAAILGREMLHMYQSHSEKKKPFYFSRRSNGLMILGIIPKSPAEKMGLSAGEIISKVNGIKIENEQQLYEALQRNGAHCKLEVLDNNSEIRFVQRALYEGEHHELGILFVQEQKKRKAV</sequence>
<feature type="transmembrane region" description="Helical" evidence="1">
    <location>
        <begin position="103"/>
        <end position="121"/>
    </location>
</feature>
<keyword evidence="1" id="KW-1133">Transmembrane helix</keyword>
<evidence type="ECO:0000256" key="1">
    <source>
        <dbReference type="SAM" id="Phobius"/>
    </source>
</evidence>
<feature type="domain" description="PDZ" evidence="2">
    <location>
        <begin position="285"/>
        <end position="363"/>
    </location>
</feature>
<proteinExistence type="predicted"/>
<dbReference type="EMBL" id="JAFBFI010000001">
    <property type="protein sequence ID" value="MBM7690925.1"/>
    <property type="molecule type" value="Genomic_DNA"/>
</dbReference>
<gene>
    <name evidence="3" type="ORF">JOC77_000328</name>
</gene>
<feature type="transmembrane region" description="Helical" evidence="1">
    <location>
        <begin position="12"/>
        <end position="32"/>
    </location>
</feature>
<keyword evidence="1" id="KW-0812">Transmembrane</keyword>
<dbReference type="InterPro" id="IPR036034">
    <property type="entry name" value="PDZ_sf"/>
</dbReference>
<feature type="transmembrane region" description="Helical" evidence="1">
    <location>
        <begin position="251"/>
        <end position="281"/>
    </location>
</feature>
<reference evidence="3 4" key="1">
    <citation type="submission" date="2021-01" db="EMBL/GenBank/DDBJ databases">
        <title>Genomic Encyclopedia of Type Strains, Phase IV (KMG-IV): sequencing the most valuable type-strain genomes for metagenomic binning, comparative biology and taxonomic classification.</title>
        <authorList>
            <person name="Goeker M."/>
        </authorList>
    </citation>
    <scope>NUCLEOTIDE SEQUENCE [LARGE SCALE GENOMIC DNA]</scope>
    <source>
        <strain evidence="3 4">DSM 105482</strain>
    </source>
</reference>
<feature type="transmembrane region" description="Helical" evidence="1">
    <location>
        <begin position="53"/>
        <end position="72"/>
    </location>
</feature>
<dbReference type="SMART" id="SM00228">
    <property type="entry name" value="PDZ"/>
    <property type="match status" value="1"/>
</dbReference>
<comment type="caution">
    <text evidence="3">The sequence shown here is derived from an EMBL/GenBank/DDBJ whole genome shotgun (WGS) entry which is preliminary data.</text>
</comment>
<dbReference type="InterPro" id="IPR001478">
    <property type="entry name" value="PDZ"/>
</dbReference>
<accession>A0ABS2QD60</accession>
<feature type="transmembrane region" description="Helical" evidence="1">
    <location>
        <begin position="141"/>
        <end position="160"/>
    </location>
</feature>